<protein>
    <submittedName>
        <fullName evidence="2">Monoamine oxidase</fullName>
    </submittedName>
</protein>
<gene>
    <name evidence="2" type="ORF">QO014_002719</name>
</gene>
<evidence type="ECO:0000313" key="3">
    <source>
        <dbReference type="Proteomes" id="UP001241603"/>
    </source>
</evidence>
<dbReference type="InterPro" id="IPR002937">
    <property type="entry name" value="Amino_oxidase"/>
</dbReference>
<reference evidence="2 3" key="1">
    <citation type="submission" date="2023-07" db="EMBL/GenBank/DDBJ databases">
        <title>Genomic Encyclopedia of Type Strains, Phase IV (KMG-IV): sequencing the most valuable type-strain genomes for metagenomic binning, comparative biology and taxonomic classification.</title>
        <authorList>
            <person name="Goeker M."/>
        </authorList>
    </citation>
    <scope>NUCLEOTIDE SEQUENCE [LARGE SCALE GENOMIC DNA]</scope>
    <source>
        <strain evidence="2 3">B6-8</strain>
    </source>
</reference>
<evidence type="ECO:0000259" key="1">
    <source>
        <dbReference type="Pfam" id="PF01593"/>
    </source>
</evidence>
<dbReference type="Gene3D" id="3.50.50.60">
    <property type="entry name" value="FAD/NAD(P)-binding domain"/>
    <property type="match status" value="1"/>
</dbReference>
<keyword evidence="3" id="KW-1185">Reference proteome</keyword>
<organism evidence="2 3">
    <name type="scientific">Kaistia dalseonensis</name>
    <dbReference type="NCBI Taxonomy" id="410840"/>
    <lineage>
        <taxon>Bacteria</taxon>
        <taxon>Pseudomonadati</taxon>
        <taxon>Pseudomonadota</taxon>
        <taxon>Alphaproteobacteria</taxon>
        <taxon>Hyphomicrobiales</taxon>
        <taxon>Kaistiaceae</taxon>
        <taxon>Kaistia</taxon>
    </lineage>
</organism>
<proteinExistence type="predicted"/>
<dbReference type="Proteomes" id="UP001241603">
    <property type="component" value="Unassembled WGS sequence"/>
</dbReference>
<sequence>MSSVPVSVDFVAALELERAGHHVRIVEARQRIGGRVHTQRARDGAPMAEAGAGRIPRSHRWTWDYIDQMGLATRPLYPAGLKNVALINGKRWVVDATTDLTVDLPTIPLPRTDLLWGARKSGLHGLKCH</sequence>
<name>A0ABU0H8J3_9HYPH</name>
<feature type="domain" description="Amine oxidase" evidence="1">
    <location>
        <begin position="11"/>
        <end position="91"/>
    </location>
</feature>
<dbReference type="InterPro" id="IPR036188">
    <property type="entry name" value="FAD/NAD-bd_sf"/>
</dbReference>
<comment type="caution">
    <text evidence="2">The sequence shown here is derived from an EMBL/GenBank/DDBJ whole genome shotgun (WGS) entry which is preliminary data.</text>
</comment>
<dbReference type="Pfam" id="PF01593">
    <property type="entry name" value="Amino_oxidase"/>
    <property type="match status" value="1"/>
</dbReference>
<evidence type="ECO:0000313" key="2">
    <source>
        <dbReference type="EMBL" id="MDQ0438327.1"/>
    </source>
</evidence>
<accession>A0ABU0H8J3</accession>
<dbReference type="EMBL" id="JAUSVO010000003">
    <property type="protein sequence ID" value="MDQ0438327.1"/>
    <property type="molecule type" value="Genomic_DNA"/>
</dbReference>
<dbReference type="SUPFAM" id="SSF51905">
    <property type="entry name" value="FAD/NAD(P)-binding domain"/>
    <property type="match status" value="1"/>
</dbReference>